<organism evidence="8 9">
    <name type="scientific">Folsomia candida</name>
    <name type="common">Springtail</name>
    <dbReference type="NCBI Taxonomy" id="158441"/>
    <lineage>
        <taxon>Eukaryota</taxon>
        <taxon>Metazoa</taxon>
        <taxon>Ecdysozoa</taxon>
        <taxon>Arthropoda</taxon>
        <taxon>Hexapoda</taxon>
        <taxon>Collembola</taxon>
        <taxon>Entomobryomorpha</taxon>
        <taxon>Isotomoidea</taxon>
        <taxon>Isotomidae</taxon>
        <taxon>Proisotominae</taxon>
        <taxon>Folsomia</taxon>
    </lineage>
</organism>
<evidence type="ECO:0000256" key="5">
    <source>
        <dbReference type="ARBA" id="ARBA00023242"/>
    </source>
</evidence>
<comment type="similarity">
    <text evidence="2">Belongs to the vir family.</text>
</comment>
<protein>
    <submittedName>
        <fullName evidence="8">Protein virilizer</fullName>
    </submittedName>
</protein>
<dbReference type="PANTHER" id="PTHR23185">
    <property type="entry name" value="PROTEIN VIRILIZER HOMOLOG"/>
    <property type="match status" value="1"/>
</dbReference>
<keyword evidence="9" id="KW-1185">Reference proteome</keyword>
<dbReference type="STRING" id="158441.A0A226EXZ8"/>
<dbReference type="EMBL" id="LNIX01000001">
    <property type="protein sequence ID" value="OXA62070.1"/>
    <property type="molecule type" value="Genomic_DNA"/>
</dbReference>
<dbReference type="InterPro" id="IPR026736">
    <property type="entry name" value="Virilizer"/>
</dbReference>
<feature type="compositionally biased region" description="Low complexity" evidence="6">
    <location>
        <begin position="1796"/>
        <end position="1805"/>
    </location>
</feature>
<evidence type="ECO:0000256" key="1">
    <source>
        <dbReference type="ARBA" id="ARBA00004123"/>
    </source>
</evidence>
<proteinExistence type="inferred from homology"/>
<keyword evidence="5" id="KW-0539">Nucleus</keyword>
<evidence type="ECO:0000313" key="8">
    <source>
        <dbReference type="EMBL" id="OXA62070.1"/>
    </source>
</evidence>
<comment type="subcellular location">
    <subcellularLocation>
        <location evidence="1">Nucleus</location>
    </subcellularLocation>
</comment>
<feature type="region of interest" description="Disordered" evidence="6">
    <location>
        <begin position="1783"/>
        <end position="2020"/>
    </location>
</feature>
<feature type="region of interest" description="Disordered" evidence="6">
    <location>
        <begin position="853"/>
        <end position="872"/>
    </location>
</feature>
<feature type="region of interest" description="Disordered" evidence="6">
    <location>
        <begin position="1530"/>
        <end position="1561"/>
    </location>
</feature>
<feature type="domain" description="Virilizer N-terminal" evidence="7">
    <location>
        <begin position="9"/>
        <end position="258"/>
    </location>
</feature>
<feature type="compositionally biased region" description="Low complexity" evidence="6">
    <location>
        <begin position="1950"/>
        <end position="1978"/>
    </location>
</feature>
<dbReference type="GO" id="GO:0005634">
    <property type="term" value="C:nucleus"/>
    <property type="evidence" value="ECO:0007669"/>
    <property type="project" value="UniProtKB-SubCell"/>
</dbReference>
<feature type="compositionally biased region" description="Low complexity" evidence="6">
    <location>
        <begin position="1719"/>
        <end position="1731"/>
    </location>
</feature>
<gene>
    <name evidence="8" type="ORF">Fcan01_03637</name>
</gene>
<feature type="compositionally biased region" description="Acidic residues" evidence="6">
    <location>
        <begin position="227"/>
        <end position="236"/>
    </location>
</feature>
<evidence type="ECO:0000256" key="6">
    <source>
        <dbReference type="SAM" id="MobiDB-lite"/>
    </source>
</evidence>
<feature type="compositionally biased region" description="Basic and acidic residues" evidence="6">
    <location>
        <begin position="1540"/>
        <end position="1560"/>
    </location>
</feature>
<evidence type="ECO:0000256" key="3">
    <source>
        <dbReference type="ARBA" id="ARBA00022664"/>
    </source>
</evidence>
<evidence type="ECO:0000256" key="4">
    <source>
        <dbReference type="ARBA" id="ARBA00023187"/>
    </source>
</evidence>
<feature type="region of interest" description="Disordered" evidence="6">
    <location>
        <begin position="1719"/>
        <end position="1752"/>
    </location>
</feature>
<dbReference type="GO" id="GO:0003723">
    <property type="term" value="F:RNA binding"/>
    <property type="evidence" value="ECO:0007669"/>
    <property type="project" value="TreeGrafter"/>
</dbReference>
<dbReference type="PANTHER" id="PTHR23185:SF0">
    <property type="entry name" value="PROTEIN VIRILIZER HOMOLOG"/>
    <property type="match status" value="1"/>
</dbReference>
<evidence type="ECO:0000256" key="2">
    <source>
        <dbReference type="ARBA" id="ARBA00008371"/>
    </source>
</evidence>
<feature type="compositionally biased region" description="Polar residues" evidence="6">
    <location>
        <begin position="1865"/>
        <end position="1876"/>
    </location>
</feature>
<dbReference type="GO" id="GO:0006397">
    <property type="term" value="P:mRNA processing"/>
    <property type="evidence" value="ECO:0007669"/>
    <property type="project" value="UniProtKB-KW"/>
</dbReference>
<reference evidence="8 9" key="1">
    <citation type="submission" date="2015-12" db="EMBL/GenBank/DDBJ databases">
        <title>The genome of Folsomia candida.</title>
        <authorList>
            <person name="Faddeeva A."/>
            <person name="Derks M.F."/>
            <person name="Anvar Y."/>
            <person name="Smit S."/>
            <person name="Van Straalen N."/>
            <person name="Roelofs D."/>
        </authorList>
    </citation>
    <scope>NUCLEOTIDE SEQUENCE [LARGE SCALE GENOMIC DNA]</scope>
    <source>
        <strain evidence="8 9">VU population</strain>
        <tissue evidence="8">Whole body</tissue>
    </source>
</reference>
<sequence>MTETSQEVRLLFFGTFFHENTELTADLIQLKQPVKVTEIRVIPLGATVDLSTGAFQLGATNPSEFEVDFYYNDLQVPSKTTFELLQRFDFNDKAHIQLICDPSDDIITDGLLVRGIYSTVTLAVYGHSVDKVHIREVEVPKKETVLSPKSCISNSSPPSPVTESLEQVRIECNEETPTVDVMPVAPIPIEAESPPIASHAIPTITTRVNYDAVQTASAEEECGRVEEADEQEELIPESEAISENNNNESDMSDTEVTETNKSVDLIPEAMDTEEISDGEVFPSDNDQEEVEEADEDEEVCQSDSQEVAQKTVYIDPLIEEVEPISSPQEPTSDMEDSFMDESSEPGFEEIISDEEIDFPEYDYREWEENWAHKFSRPFNPFSDSFEVLPLKNTFLSVGLPVEKTLEECLALLLKKCRTWSQDQYNSSLSERWVEDMEKLLPFIPSAFSFISLHHGHQARSPSQNDLESTLMFWVDIGTNIKLAMEQPSLAFKIRHLKVGIKLVECVANIEGELSNVLVSTKLSHSPVIQDLNQDDEDEQGRIPAAQRQDTSVQHHLLDLLMTPHMSNSCKLLILRSLDSTISCKCGFDAFTSITTSTSCYQRLIEYSLDSSFSTRMSFSLRSLLNKLRLMEGLGNLQTFVSLLASNSYSSGTDSESRQQPDELDVLQDLRATATHITEYFSLPSKVLPAKAVVDLAAMSSSGHDPKVSFVRMLKEMRFLQMATVLINAKEEEVTSNAIHPITELLTILLGWEVGLVYLSNEASFTTILVKSLLQLDDDAASTGCLIAHCMEVMQCVDTLSTSSNSGVFTESRDLQHLQTAVSFLTTSVGRDAIIKTLSQGNFILPLLNSVWPPESESEPDEDQQQQQQRLSSELEVRRGYAIEIVDFFLRSNDSVEFLRKHGPKILRFMNISNEIGGEGKKLSKNLPFLKPILNPVVFTLDGLDALCEIVKSYKTNLLQSRNAGCNWGFPGDITTCFRIMLHLVNGNDDNDLTRALVFQTDELRIRVLKHDLAIAKIHCNDLLPAIIGILQKIADEFRQPVINSHVFVSSIGDALLGLLLPVVKVLRKCITQVVQVRKTEYRDTTAVSVLLQINRLMSFFPATAIGYAKSQEVASDVVGILLAFTIPAVKLGPETEDELNKSTWTAVVSEIIKFTLEEPSNFQAGLTLFSELLPLPLPIASKTDLTDETCEEAIRLRRLWSAYIHGLSSQMHEMIGILCTSTNPRLLHLLKRVCIQLADLSVSTCLVVCRAILDTYLTSLDAESDTQPPSESQPTVTQSSSFIKAWVDTAKTADERQYSSHTARVLGFLASLMNNCPVIKCGVMHVLKGTVKMDEKYCDVLSFMCSILLACPPTGLSSSHIQAQDNVVTIFQSLCDVEINMLVPMFGKRSKAFEPEFVLACSLPLKEHLFSMTSALVSYLASESKSPTMQVLEGALRTLEIIAETDYGFSVISMNFAKHHAILEKVALSVLPFINNFESFESSLPCIMSYLDFIKSITTSRTQQIGSFPLRRSKTAKKDLQALFNWTLESSDTASSDPPNDAKSDDAIVNDDKEREKPMDEGVAAAMRSPGGNHSLYQLKKMFEEQLRLFRESQQNSSSLESADLESALQIIDQLISQLTENSSPSMPPSEETACDYNLQCPEGLSELFNIRPVYVLVDRLGGCNNDNLPIFWLTSVPPAFEVDCDNEEADLMACDLEEVSKSHLNGFDISREIQNIAKSSDLQSSESASAVVKNGSPHQGFRGGNHHGRRPTHMHALNLLHRRSNFSNSMRGGRGMFSRGMMSSGGRNYDPFRSRPPNTSRPPSLHVDDFVAMEGGSNSISGGDSYNSRGRGGNRGGGSVGGGGMMNTFGQDRRRNVANVGRSGVTQGGNFFHGSNNKRHESSTPSARVVRGGRIFSTPNSDRWTADSRNSSSSSSSLPQQSYDRSGVGGNIRSINYDDKYRSSPVGVGSRTSSSISSPRSQPYPQQQQQQRSSSTSGTGGGGYREQGRQNNSGGSSAQNYSPRWRDRTSSKTFNNNNR</sequence>
<dbReference type="Proteomes" id="UP000198287">
    <property type="component" value="Unassembled WGS sequence"/>
</dbReference>
<dbReference type="GO" id="GO:0008380">
    <property type="term" value="P:RNA splicing"/>
    <property type="evidence" value="ECO:0007669"/>
    <property type="project" value="UniProtKB-KW"/>
</dbReference>
<keyword evidence="3" id="KW-0507">mRNA processing</keyword>
<comment type="caution">
    <text evidence="8">The sequence shown here is derived from an EMBL/GenBank/DDBJ whole genome shotgun (WGS) entry which is preliminary data.</text>
</comment>
<name>A0A226EXZ8_FOLCA</name>
<evidence type="ECO:0000259" key="7">
    <source>
        <dbReference type="Pfam" id="PF15912"/>
    </source>
</evidence>
<feature type="compositionally biased region" description="Acidic residues" evidence="6">
    <location>
        <begin position="285"/>
        <end position="300"/>
    </location>
</feature>
<dbReference type="Pfam" id="PF15912">
    <property type="entry name" value="VIR_N"/>
    <property type="match status" value="1"/>
</dbReference>
<feature type="region of interest" description="Disordered" evidence="6">
    <location>
        <begin position="275"/>
        <end position="305"/>
    </location>
</feature>
<dbReference type="OrthoDB" id="2011702at2759"/>
<dbReference type="OMA" id="YWLEPLP"/>
<feature type="compositionally biased region" description="Low complexity" evidence="6">
    <location>
        <begin position="237"/>
        <end position="249"/>
    </location>
</feature>
<dbReference type="GO" id="GO:0036396">
    <property type="term" value="C:RNA N6-methyladenosine methyltransferase complex"/>
    <property type="evidence" value="ECO:0007669"/>
    <property type="project" value="TreeGrafter"/>
</dbReference>
<keyword evidence="4" id="KW-0508">mRNA splicing</keyword>
<evidence type="ECO:0000313" key="9">
    <source>
        <dbReference type="Proteomes" id="UP000198287"/>
    </source>
</evidence>
<feature type="region of interest" description="Disordered" evidence="6">
    <location>
        <begin position="220"/>
        <end position="262"/>
    </location>
</feature>
<feature type="compositionally biased region" description="Polar residues" evidence="6">
    <location>
        <begin position="1992"/>
        <end position="2003"/>
    </location>
</feature>
<accession>A0A226EXZ8</accession>
<dbReference type="InterPro" id="IPR031801">
    <property type="entry name" value="VIR_N"/>
</dbReference>
<feature type="compositionally biased region" description="Polar residues" evidence="6">
    <location>
        <begin position="1898"/>
        <end position="1911"/>
    </location>
</feature>
<feature type="compositionally biased region" description="Gly residues" evidence="6">
    <location>
        <begin position="1831"/>
        <end position="1846"/>
    </location>
</feature>